<feature type="domain" description="THUMP" evidence="3">
    <location>
        <begin position="153"/>
        <end position="259"/>
    </location>
</feature>
<comment type="caution">
    <text evidence="4">The sequence shown here is derived from an EMBL/GenBank/DDBJ whole genome shotgun (WGS) entry which is preliminary data.</text>
</comment>
<name>A0A4Q4M533_9PLEO</name>
<dbReference type="FunFam" id="3.30.2300.10:FF:000001">
    <property type="entry name" value="THUMP domain-containing protein 1"/>
    <property type="match status" value="1"/>
</dbReference>
<dbReference type="PANTHER" id="PTHR13452">
    <property type="entry name" value="THUMP DOMAIN CONTAINING PROTEIN 1-RELATED"/>
    <property type="match status" value="1"/>
</dbReference>
<dbReference type="Pfam" id="PF02926">
    <property type="entry name" value="THUMP"/>
    <property type="match status" value="1"/>
</dbReference>
<keyword evidence="1" id="KW-0694">RNA-binding</keyword>
<dbReference type="EMBL" id="PDXA01000042">
    <property type="protein sequence ID" value="RYN44375.1"/>
    <property type="molecule type" value="Genomic_DNA"/>
</dbReference>
<accession>A0A4Q4M533</accession>
<proteinExistence type="predicted"/>
<feature type="region of interest" description="Disordered" evidence="2">
    <location>
        <begin position="1"/>
        <end position="45"/>
    </location>
</feature>
<evidence type="ECO:0000256" key="1">
    <source>
        <dbReference type="PROSITE-ProRule" id="PRU00529"/>
    </source>
</evidence>
<evidence type="ECO:0000313" key="4">
    <source>
        <dbReference type="EMBL" id="RYN44375.1"/>
    </source>
</evidence>
<protein>
    <recommendedName>
        <fullName evidence="3">THUMP domain-containing protein</fullName>
    </recommendedName>
</protein>
<dbReference type="Proteomes" id="UP000292402">
    <property type="component" value="Unassembled WGS sequence"/>
</dbReference>
<dbReference type="CDD" id="cd11717">
    <property type="entry name" value="THUMP_THUMPD1_like"/>
    <property type="match status" value="1"/>
</dbReference>
<dbReference type="GO" id="GO:0003723">
    <property type="term" value="F:RNA binding"/>
    <property type="evidence" value="ECO:0007669"/>
    <property type="project" value="UniProtKB-UniRule"/>
</dbReference>
<gene>
    <name evidence="4" type="ORF">AA0114_g9984</name>
</gene>
<evidence type="ECO:0000313" key="5">
    <source>
        <dbReference type="Proteomes" id="UP000292402"/>
    </source>
</evidence>
<dbReference type="SMART" id="SM00981">
    <property type="entry name" value="THUMP"/>
    <property type="match status" value="1"/>
</dbReference>
<dbReference type="GO" id="GO:0006400">
    <property type="term" value="P:tRNA modification"/>
    <property type="evidence" value="ECO:0007669"/>
    <property type="project" value="InterPro"/>
</dbReference>
<reference evidence="5" key="1">
    <citation type="journal article" date="2019" name="bioRxiv">
        <title>Genomics, evolutionary history and diagnostics of the Alternaria alternata species group including apple and Asian pear pathotypes.</title>
        <authorList>
            <person name="Armitage A.D."/>
            <person name="Cockerton H.M."/>
            <person name="Sreenivasaprasad S."/>
            <person name="Woodhall J.W."/>
            <person name="Lane C.R."/>
            <person name="Harrison R.J."/>
            <person name="Clarkson J.P."/>
        </authorList>
    </citation>
    <scope>NUCLEOTIDE SEQUENCE [LARGE SCALE GENOMIC DNA]</scope>
    <source>
        <strain evidence="5">FERA 1082</strain>
    </source>
</reference>
<dbReference type="InterPro" id="IPR004114">
    <property type="entry name" value="THUMP_dom"/>
</dbReference>
<dbReference type="PROSITE" id="PS51165">
    <property type="entry name" value="THUMP"/>
    <property type="match status" value="1"/>
</dbReference>
<evidence type="ECO:0000256" key="2">
    <source>
        <dbReference type="SAM" id="MobiDB-lite"/>
    </source>
</evidence>
<dbReference type="InterPro" id="IPR040183">
    <property type="entry name" value="THUMPD1-like"/>
</dbReference>
<sequence length="297" mass="32963">MSGADNNPRKRKAEPRERQDGDEKRAKGKRNWDMPRRGGIQSRAIKPGDAGIWATCAMKKEAKSVSDLRDLFQEYATTLYGTAESNSTAAEDSSDSEGGDIEAEIKKELADIRKPATKPLFTSLKLDTQCLMFFRTRSPIEPVMFVHKICQDIANGAQPKNLRYVKRLTPITATDKATPQGLEAVAKEVLAPHFHGANQVGKKFAIRPSIRNNKEFLRDGVINTIAAAVGPGHKVDLKNYDLLILVEIYKNVLGMSVVGPDFEKLKRFNIEELRQPLSSVKPETDDQSGKINKNNSA</sequence>
<dbReference type="AlphaFoldDB" id="A0A4Q4M533"/>
<feature type="compositionally biased region" description="Basic and acidic residues" evidence="2">
    <location>
        <begin position="14"/>
        <end position="36"/>
    </location>
</feature>
<organism evidence="4 5">
    <name type="scientific">Alternaria tenuissima</name>
    <dbReference type="NCBI Taxonomy" id="119927"/>
    <lineage>
        <taxon>Eukaryota</taxon>
        <taxon>Fungi</taxon>
        <taxon>Dikarya</taxon>
        <taxon>Ascomycota</taxon>
        <taxon>Pezizomycotina</taxon>
        <taxon>Dothideomycetes</taxon>
        <taxon>Pleosporomycetidae</taxon>
        <taxon>Pleosporales</taxon>
        <taxon>Pleosporineae</taxon>
        <taxon>Pleosporaceae</taxon>
        <taxon>Alternaria</taxon>
        <taxon>Alternaria sect. Alternaria</taxon>
        <taxon>Alternaria alternata complex</taxon>
    </lineage>
</organism>
<dbReference type="Gene3D" id="3.30.2300.10">
    <property type="entry name" value="THUMP superfamily"/>
    <property type="match status" value="1"/>
</dbReference>
<feature type="region of interest" description="Disordered" evidence="2">
    <location>
        <begin position="278"/>
        <end position="297"/>
    </location>
</feature>
<evidence type="ECO:0000259" key="3">
    <source>
        <dbReference type="PROSITE" id="PS51165"/>
    </source>
</evidence>
<dbReference type="PANTHER" id="PTHR13452:SF10">
    <property type="entry name" value="THUMP DOMAIN-CONTAINING PROTEIN 1"/>
    <property type="match status" value="1"/>
</dbReference>
<dbReference type="SUPFAM" id="SSF143437">
    <property type="entry name" value="THUMP domain-like"/>
    <property type="match status" value="1"/>
</dbReference>